<feature type="chain" id="PRO_5038337195" evidence="1">
    <location>
        <begin position="21"/>
        <end position="108"/>
    </location>
</feature>
<evidence type="ECO:0000313" key="4">
    <source>
        <dbReference type="Proteomes" id="UP000570678"/>
    </source>
</evidence>
<evidence type="ECO:0000313" key="3">
    <source>
        <dbReference type="EMBL" id="NKY54950.1"/>
    </source>
</evidence>
<feature type="domain" description="DUF4333" evidence="2">
    <location>
        <begin position="17"/>
        <end position="88"/>
    </location>
</feature>
<keyword evidence="1" id="KW-0732">Signal</keyword>
<reference evidence="3 4" key="1">
    <citation type="submission" date="2020-04" db="EMBL/GenBank/DDBJ databases">
        <title>MicrobeNet Type strains.</title>
        <authorList>
            <person name="Nicholson A.C."/>
        </authorList>
    </citation>
    <scope>NUCLEOTIDE SEQUENCE [LARGE SCALE GENOMIC DNA]</scope>
    <source>
        <strain evidence="3 4">JCM 3332</strain>
    </source>
</reference>
<feature type="signal peptide" evidence="1">
    <location>
        <begin position="1"/>
        <end position="20"/>
    </location>
</feature>
<dbReference type="Pfam" id="PF14230">
    <property type="entry name" value="DUF4333"/>
    <property type="match status" value="1"/>
</dbReference>
<accession>A0A846YAX6</accession>
<dbReference type="Proteomes" id="UP000570678">
    <property type="component" value="Unassembled WGS sequence"/>
</dbReference>
<dbReference type="EMBL" id="JAAXOT010000001">
    <property type="protein sequence ID" value="NKY54950.1"/>
    <property type="molecule type" value="Genomic_DNA"/>
</dbReference>
<proteinExistence type="predicted"/>
<sequence>MRIAPLPVSMALSAVLLLSACTLSMMGTAECFGRFDLERAVEHILAEQEGWGFFLAQCPGVLQIRVGAETRCEVRRGDGSVTEVTVVVIQAAQDRGRIAVQSHAAQPR</sequence>
<dbReference type="PROSITE" id="PS51257">
    <property type="entry name" value="PROKAR_LIPOPROTEIN"/>
    <property type="match status" value="1"/>
</dbReference>
<protein>
    <submittedName>
        <fullName evidence="3">DUF4333 domain-containing protein</fullName>
    </submittedName>
</protein>
<evidence type="ECO:0000259" key="2">
    <source>
        <dbReference type="Pfam" id="PF14230"/>
    </source>
</evidence>
<comment type="caution">
    <text evidence="3">The sequence shown here is derived from an EMBL/GenBank/DDBJ whole genome shotgun (WGS) entry which is preliminary data.</text>
</comment>
<keyword evidence="4" id="KW-1185">Reference proteome</keyword>
<dbReference type="RefSeq" id="WP_062970671.1">
    <property type="nucleotide sequence ID" value="NZ_JAAXOT010000001.1"/>
</dbReference>
<dbReference type="InterPro" id="IPR025637">
    <property type="entry name" value="DUF4333"/>
</dbReference>
<name>A0A846YAX6_9NOCA</name>
<evidence type="ECO:0000256" key="1">
    <source>
        <dbReference type="SAM" id="SignalP"/>
    </source>
</evidence>
<organism evidence="3 4">
    <name type="scientific">Nocardia flavorosea</name>
    <dbReference type="NCBI Taxonomy" id="53429"/>
    <lineage>
        <taxon>Bacteria</taxon>
        <taxon>Bacillati</taxon>
        <taxon>Actinomycetota</taxon>
        <taxon>Actinomycetes</taxon>
        <taxon>Mycobacteriales</taxon>
        <taxon>Nocardiaceae</taxon>
        <taxon>Nocardia</taxon>
    </lineage>
</organism>
<gene>
    <name evidence="3" type="ORF">HGA15_02005</name>
</gene>
<dbReference type="AlphaFoldDB" id="A0A846YAX6"/>